<evidence type="ECO:0000313" key="3">
    <source>
        <dbReference type="EMBL" id="MBE7701510.1"/>
    </source>
</evidence>
<dbReference type="InterPro" id="IPR050228">
    <property type="entry name" value="Carboxylesterase_BioH"/>
</dbReference>
<dbReference type="RefSeq" id="WP_193720753.1">
    <property type="nucleotide sequence ID" value="NZ_JACSPN010000020.1"/>
</dbReference>
<name>A0A9D5UBK2_9CELL</name>
<dbReference type="AlphaFoldDB" id="A0A9D5UBK2"/>
<accession>A0A9D5UBK2</accession>
<dbReference type="GO" id="GO:0016787">
    <property type="term" value="F:hydrolase activity"/>
    <property type="evidence" value="ECO:0007669"/>
    <property type="project" value="UniProtKB-KW"/>
</dbReference>
<protein>
    <submittedName>
        <fullName evidence="3">Alpha/beta fold hydrolase</fullName>
    </submittedName>
</protein>
<keyword evidence="4" id="KW-1185">Reference proteome</keyword>
<dbReference type="EMBL" id="JACSPN010000020">
    <property type="protein sequence ID" value="MBE7701510.1"/>
    <property type="molecule type" value="Genomic_DNA"/>
</dbReference>
<dbReference type="InterPro" id="IPR000073">
    <property type="entry name" value="AB_hydrolase_1"/>
</dbReference>
<feature type="domain" description="AB hydrolase-1" evidence="2">
    <location>
        <begin position="73"/>
        <end position="265"/>
    </location>
</feature>
<evidence type="ECO:0000256" key="1">
    <source>
        <dbReference type="SAM" id="MobiDB-lite"/>
    </source>
</evidence>
<dbReference type="SUPFAM" id="SSF53474">
    <property type="entry name" value="alpha/beta-Hydrolases"/>
    <property type="match status" value="1"/>
</dbReference>
<proteinExistence type="predicted"/>
<reference evidence="3 4" key="1">
    <citation type="submission" date="2020-08" db="EMBL/GenBank/DDBJ databases">
        <title>A Genomic Blueprint of the Chicken Gut Microbiome.</title>
        <authorList>
            <person name="Gilroy R."/>
            <person name="Ravi A."/>
            <person name="Getino M."/>
            <person name="Pursley I."/>
            <person name="Horton D.L."/>
            <person name="Alikhan N.-F."/>
            <person name="Baker D."/>
            <person name="Gharbi K."/>
            <person name="Hall N."/>
            <person name="Watson M."/>
            <person name="Adriaenssens E.M."/>
            <person name="Foster-Nyarko E."/>
            <person name="Jarju S."/>
            <person name="Secka A."/>
            <person name="Antonio M."/>
            <person name="Oren A."/>
            <person name="Chaudhuri R."/>
            <person name="La Ragione R.M."/>
            <person name="Hildebrand F."/>
            <person name="Pallen M.J."/>
        </authorList>
    </citation>
    <scope>NUCLEOTIDE SEQUENCE [LARGE SCALE GENOMIC DNA]</scope>
    <source>
        <strain evidence="3 4">Sa1BUA8</strain>
    </source>
</reference>
<evidence type="ECO:0000259" key="2">
    <source>
        <dbReference type="Pfam" id="PF12697"/>
    </source>
</evidence>
<dbReference type="PANTHER" id="PTHR43194">
    <property type="entry name" value="HYDROLASE ALPHA/BETA FOLD FAMILY"/>
    <property type="match status" value="1"/>
</dbReference>
<keyword evidence="3" id="KW-0378">Hydrolase</keyword>
<dbReference type="Pfam" id="PF12697">
    <property type="entry name" value="Abhydrolase_6"/>
    <property type="match status" value="1"/>
</dbReference>
<dbReference type="Proteomes" id="UP000822993">
    <property type="component" value="Unassembled WGS sequence"/>
</dbReference>
<evidence type="ECO:0000313" key="4">
    <source>
        <dbReference type="Proteomes" id="UP000822993"/>
    </source>
</evidence>
<comment type="caution">
    <text evidence="3">The sequence shown here is derived from an EMBL/GenBank/DDBJ whole genome shotgun (WGS) entry which is preliminary data.</text>
</comment>
<dbReference type="PANTHER" id="PTHR43194:SF2">
    <property type="entry name" value="PEROXISOMAL MEMBRANE PROTEIN LPX1"/>
    <property type="match status" value="1"/>
</dbReference>
<organism evidence="3 4">
    <name type="scientific">Oerskovia douganii</name>
    <dbReference type="NCBI Taxonomy" id="2762210"/>
    <lineage>
        <taxon>Bacteria</taxon>
        <taxon>Bacillati</taxon>
        <taxon>Actinomycetota</taxon>
        <taxon>Actinomycetes</taxon>
        <taxon>Micrococcales</taxon>
        <taxon>Cellulomonadaceae</taxon>
        <taxon>Oerskovia</taxon>
    </lineage>
</organism>
<feature type="region of interest" description="Disordered" evidence="1">
    <location>
        <begin position="292"/>
        <end position="321"/>
    </location>
</feature>
<dbReference type="InterPro" id="IPR029058">
    <property type="entry name" value="AB_hydrolase_fold"/>
</dbReference>
<dbReference type="Gene3D" id="3.40.50.1820">
    <property type="entry name" value="alpha/beta hydrolase"/>
    <property type="match status" value="1"/>
</dbReference>
<gene>
    <name evidence="3" type="ORF">H9623_14550</name>
</gene>
<sequence>MLSTLVGRSLRAAATVSPALAGRLALRAFFTTAPRLPVRDDDAVTHHAARRSWLLARGRELAVHEWGTGDRVVLVLHGWRGRASQLAPLVRELVAEGFRVVSFDAPAHGSSPDGPADIRDWVAAAEGLHRAHGPFDAIVGHSLGGLAALTAARSTVPTGRVAVVAGVGRPDPFLTEFTRTLGLDDATRTHLERAFHARVGESRESAAERYDAVAHPLPAGTELLVVHDRDDRRMPDHDAVRLHDAHAGRSRLVRTAGLGHTRLLSSDVALDALTAFATGGLAAVDALDAGQEARQVREPGPDPVCTTPGDDRRVAAGTTGR</sequence>